<dbReference type="FunFam" id="2.40.30.20:FF:000004">
    <property type="entry name" value="Riboflavin synthase, alpha subunit"/>
    <property type="match status" value="1"/>
</dbReference>
<proteinExistence type="predicted"/>
<dbReference type="InterPro" id="IPR023366">
    <property type="entry name" value="ATP_synth_asu-like_sf"/>
</dbReference>
<dbReference type="GO" id="GO:0004746">
    <property type="term" value="F:riboflavin synthase activity"/>
    <property type="evidence" value="ECO:0007669"/>
    <property type="project" value="UniProtKB-EC"/>
</dbReference>
<evidence type="ECO:0000256" key="2">
    <source>
        <dbReference type="ARBA" id="ARBA00002803"/>
    </source>
</evidence>
<dbReference type="Proteomes" id="UP001174909">
    <property type="component" value="Unassembled WGS sequence"/>
</dbReference>
<dbReference type="CDD" id="cd00402">
    <property type="entry name" value="Riboflavin_synthase_like"/>
    <property type="match status" value="1"/>
</dbReference>
<protein>
    <recommendedName>
        <fullName evidence="5">Riboflavin synthase</fullName>
        <ecNumber evidence="4">2.5.1.9</ecNumber>
    </recommendedName>
</protein>
<comment type="function">
    <text evidence="2">Catalyzes the dismutation of two molecules of 6,7-dimethyl-8-ribityllumazine, resulting in the formation of riboflavin and 5-amino-6-(D-ribitylamino)uracil.</text>
</comment>
<keyword evidence="6" id="KW-0686">Riboflavin biosynthesis</keyword>
<evidence type="ECO:0000256" key="1">
    <source>
        <dbReference type="ARBA" id="ARBA00000968"/>
    </source>
</evidence>
<evidence type="ECO:0000313" key="11">
    <source>
        <dbReference type="Proteomes" id="UP001174909"/>
    </source>
</evidence>
<dbReference type="EMBL" id="CASHTH010001397">
    <property type="protein sequence ID" value="CAI8014882.1"/>
    <property type="molecule type" value="Genomic_DNA"/>
</dbReference>
<dbReference type="Gene3D" id="2.40.30.20">
    <property type="match status" value="2"/>
</dbReference>
<evidence type="ECO:0000256" key="4">
    <source>
        <dbReference type="ARBA" id="ARBA00012827"/>
    </source>
</evidence>
<sequence>MFTGIVEEVGTVSVCQEYGLAVKAKKVTEDLRLGDSIAVNGTCLTVVEFDESHFRVDLAPETLRRTSLRELEVGRRVNLERPLAVSDRLGGHIVQGHVDAAGRVMSIRPEGDCFIFRIRTPKRLMPYVVEKGFIALDGISLTVVKKGAASFTVSVIPYSLSNTNLEEKSAGHRVNLEVDILAKYVESLLAR</sequence>
<dbReference type="GO" id="GO:0009231">
    <property type="term" value="P:riboflavin biosynthetic process"/>
    <property type="evidence" value="ECO:0007669"/>
    <property type="project" value="UniProtKB-KW"/>
</dbReference>
<dbReference type="NCBIfam" id="NF006767">
    <property type="entry name" value="PRK09289.1"/>
    <property type="match status" value="1"/>
</dbReference>
<reference evidence="10" key="1">
    <citation type="submission" date="2023-03" db="EMBL/GenBank/DDBJ databases">
        <authorList>
            <person name="Steffen K."/>
            <person name="Cardenas P."/>
        </authorList>
    </citation>
    <scope>NUCLEOTIDE SEQUENCE</scope>
</reference>
<comment type="pathway">
    <text evidence="3">Cofactor biosynthesis; riboflavin biosynthesis; riboflavin from 2-hydroxy-3-oxobutyl phosphate and 5-amino-6-(D-ribitylamino)uracil: step 2/2.</text>
</comment>
<keyword evidence="11" id="KW-1185">Reference proteome</keyword>
<keyword evidence="7" id="KW-0808">Transferase</keyword>
<dbReference type="PANTHER" id="PTHR21098">
    <property type="entry name" value="RIBOFLAVIN SYNTHASE ALPHA CHAIN"/>
    <property type="match status" value="1"/>
</dbReference>
<comment type="catalytic activity">
    <reaction evidence="1">
        <text>2 6,7-dimethyl-8-(1-D-ribityl)lumazine + H(+) = 5-amino-6-(D-ribitylamino)uracil + riboflavin</text>
        <dbReference type="Rhea" id="RHEA:20772"/>
        <dbReference type="ChEBI" id="CHEBI:15378"/>
        <dbReference type="ChEBI" id="CHEBI:15934"/>
        <dbReference type="ChEBI" id="CHEBI:57986"/>
        <dbReference type="ChEBI" id="CHEBI:58201"/>
        <dbReference type="EC" id="2.5.1.9"/>
    </reaction>
</comment>
<comment type="caution">
    <text evidence="10">The sequence shown here is derived from an EMBL/GenBank/DDBJ whole genome shotgun (WGS) entry which is preliminary data.</text>
</comment>
<organism evidence="10 11">
    <name type="scientific">Geodia barretti</name>
    <name type="common">Barrett's horny sponge</name>
    <dbReference type="NCBI Taxonomy" id="519541"/>
    <lineage>
        <taxon>Eukaryota</taxon>
        <taxon>Metazoa</taxon>
        <taxon>Porifera</taxon>
        <taxon>Demospongiae</taxon>
        <taxon>Heteroscleromorpha</taxon>
        <taxon>Tetractinellida</taxon>
        <taxon>Astrophorina</taxon>
        <taxon>Geodiidae</taxon>
        <taxon>Geodia</taxon>
    </lineage>
</organism>
<dbReference type="InterPro" id="IPR017938">
    <property type="entry name" value="Riboflavin_synthase-like_b-brl"/>
</dbReference>
<dbReference type="AlphaFoldDB" id="A0AA35RRB8"/>
<dbReference type="SUPFAM" id="SSF63380">
    <property type="entry name" value="Riboflavin synthase domain-like"/>
    <property type="match status" value="2"/>
</dbReference>
<dbReference type="PANTHER" id="PTHR21098:SF12">
    <property type="entry name" value="RIBOFLAVIN SYNTHASE"/>
    <property type="match status" value="1"/>
</dbReference>
<feature type="domain" description="Lumazine-binding" evidence="9">
    <location>
        <begin position="1"/>
        <end position="92"/>
    </location>
</feature>
<accession>A0AA35RRB8</accession>
<evidence type="ECO:0000313" key="10">
    <source>
        <dbReference type="EMBL" id="CAI8014882.1"/>
    </source>
</evidence>
<dbReference type="Pfam" id="PF00677">
    <property type="entry name" value="Lum_binding"/>
    <property type="match status" value="2"/>
</dbReference>
<feature type="domain" description="Lumazine-binding" evidence="9">
    <location>
        <begin position="93"/>
        <end position="189"/>
    </location>
</feature>
<evidence type="ECO:0000256" key="3">
    <source>
        <dbReference type="ARBA" id="ARBA00004887"/>
    </source>
</evidence>
<dbReference type="EC" id="2.5.1.9" evidence="4"/>
<evidence type="ECO:0000256" key="6">
    <source>
        <dbReference type="ARBA" id="ARBA00022619"/>
    </source>
</evidence>
<gene>
    <name evidence="10" type="ORF">GBAR_LOCUS9278</name>
</gene>
<keyword evidence="8" id="KW-0677">Repeat</keyword>
<dbReference type="PIRSF" id="PIRSF000498">
    <property type="entry name" value="Riboflavin_syn_A"/>
    <property type="match status" value="1"/>
</dbReference>
<dbReference type="InterPro" id="IPR001783">
    <property type="entry name" value="Lumazine-bd"/>
</dbReference>
<evidence type="ECO:0000256" key="5">
    <source>
        <dbReference type="ARBA" id="ARBA00013950"/>
    </source>
</evidence>
<name>A0AA35RRB8_GEOBA</name>
<dbReference type="NCBIfam" id="TIGR00187">
    <property type="entry name" value="ribE"/>
    <property type="match status" value="1"/>
</dbReference>
<dbReference type="FunFam" id="2.40.30.20:FF:000003">
    <property type="entry name" value="Riboflavin synthase, alpha subunit"/>
    <property type="match status" value="1"/>
</dbReference>
<evidence type="ECO:0000259" key="9">
    <source>
        <dbReference type="PROSITE" id="PS51177"/>
    </source>
</evidence>
<evidence type="ECO:0000256" key="8">
    <source>
        <dbReference type="ARBA" id="ARBA00022737"/>
    </source>
</evidence>
<dbReference type="PROSITE" id="PS51177">
    <property type="entry name" value="LUMAZINE_BIND"/>
    <property type="match status" value="2"/>
</dbReference>
<evidence type="ECO:0000256" key="7">
    <source>
        <dbReference type="ARBA" id="ARBA00022679"/>
    </source>
</evidence>
<dbReference type="InterPro" id="IPR026017">
    <property type="entry name" value="Lumazine-bd_dom"/>
</dbReference>